<keyword evidence="3" id="KW-0813">Transport</keyword>
<dbReference type="InterPro" id="IPR025525">
    <property type="entry name" value="hAT-like_transposase_RNase-H"/>
</dbReference>
<keyword evidence="8 9" id="KW-0472">Membrane</keyword>
<proteinExistence type="inferred from homology"/>
<dbReference type="Pfam" id="PF03083">
    <property type="entry name" value="MtN3_slv"/>
    <property type="match status" value="2"/>
</dbReference>
<comment type="caution">
    <text evidence="11">The sequence shown here is derived from an EMBL/GenBank/DDBJ whole genome shotgun (WGS) entry which is preliminary data.</text>
</comment>
<keyword evidence="7 9" id="KW-1133">Transmembrane helix</keyword>
<keyword evidence="5 9" id="KW-0812">Transmembrane</keyword>
<keyword evidence="6" id="KW-0677">Repeat</keyword>
<evidence type="ECO:0000256" key="5">
    <source>
        <dbReference type="ARBA" id="ARBA00022692"/>
    </source>
</evidence>
<evidence type="ECO:0000256" key="6">
    <source>
        <dbReference type="ARBA" id="ARBA00022737"/>
    </source>
</evidence>
<name>A0ABR2G1Q4_9ROSI</name>
<dbReference type="InterPro" id="IPR004316">
    <property type="entry name" value="SWEET_rpt"/>
</dbReference>
<evidence type="ECO:0000256" key="7">
    <source>
        <dbReference type="ARBA" id="ARBA00022989"/>
    </source>
</evidence>
<gene>
    <name evidence="11" type="ORF">V6N12_045058</name>
</gene>
<evidence type="ECO:0000256" key="1">
    <source>
        <dbReference type="ARBA" id="ARBA00004127"/>
    </source>
</evidence>
<evidence type="ECO:0000256" key="4">
    <source>
        <dbReference type="ARBA" id="ARBA00022597"/>
    </source>
</evidence>
<accession>A0ABR2G1Q4</accession>
<feature type="transmembrane region" description="Helical" evidence="9">
    <location>
        <begin position="263"/>
        <end position="285"/>
    </location>
</feature>
<dbReference type="PANTHER" id="PTHR10791">
    <property type="entry name" value="RAG1-ACTIVATING PROTEIN 1"/>
    <property type="match status" value="1"/>
</dbReference>
<dbReference type="PANTHER" id="PTHR10791:SF236">
    <property type="entry name" value="BIDIRECTIONAL SUGAR TRANSPORTER SWEET8"/>
    <property type="match status" value="1"/>
</dbReference>
<feature type="transmembrane region" description="Helical" evidence="9">
    <location>
        <begin position="237"/>
        <end position="257"/>
    </location>
</feature>
<dbReference type="InterPro" id="IPR047664">
    <property type="entry name" value="SWEET"/>
</dbReference>
<evidence type="ECO:0000256" key="3">
    <source>
        <dbReference type="ARBA" id="ARBA00022448"/>
    </source>
</evidence>
<keyword evidence="4" id="KW-0762">Sugar transport</keyword>
<feature type="transmembrane region" description="Helical" evidence="9">
    <location>
        <begin position="202"/>
        <end position="225"/>
    </location>
</feature>
<evidence type="ECO:0000313" key="11">
    <source>
        <dbReference type="EMBL" id="KAK8592966.1"/>
    </source>
</evidence>
<evidence type="ECO:0000256" key="8">
    <source>
        <dbReference type="ARBA" id="ARBA00023136"/>
    </source>
</evidence>
<dbReference type="Pfam" id="PF14372">
    <property type="entry name" value="hAT-like_RNase-H"/>
    <property type="match status" value="1"/>
</dbReference>
<feature type="transmembrane region" description="Helical" evidence="9">
    <location>
        <begin position="324"/>
        <end position="347"/>
    </location>
</feature>
<dbReference type="Gene3D" id="1.20.1280.290">
    <property type="match status" value="2"/>
</dbReference>
<feature type="domain" description="hAT-like transposase RNase-H fold" evidence="10">
    <location>
        <begin position="52"/>
        <end position="152"/>
    </location>
</feature>
<evidence type="ECO:0000256" key="2">
    <source>
        <dbReference type="ARBA" id="ARBA00007809"/>
    </source>
</evidence>
<organism evidence="11 12">
    <name type="scientific">Hibiscus sabdariffa</name>
    <name type="common">roselle</name>
    <dbReference type="NCBI Taxonomy" id="183260"/>
    <lineage>
        <taxon>Eukaryota</taxon>
        <taxon>Viridiplantae</taxon>
        <taxon>Streptophyta</taxon>
        <taxon>Embryophyta</taxon>
        <taxon>Tracheophyta</taxon>
        <taxon>Spermatophyta</taxon>
        <taxon>Magnoliopsida</taxon>
        <taxon>eudicotyledons</taxon>
        <taxon>Gunneridae</taxon>
        <taxon>Pentapetalae</taxon>
        <taxon>rosids</taxon>
        <taxon>malvids</taxon>
        <taxon>Malvales</taxon>
        <taxon>Malvaceae</taxon>
        <taxon>Malvoideae</taxon>
        <taxon>Hibiscus</taxon>
    </lineage>
</organism>
<keyword evidence="12" id="KW-1185">Reference proteome</keyword>
<protein>
    <recommendedName>
        <fullName evidence="10">hAT-like transposase RNase-H fold domain-containing protein</fullName>
    </recommendedName>
</protein>
<comment type="similarity">
    <text evidence="2">Belongs to the SWEET sugar transporter family.</text>
</comment>
<evidence type="ECO:0000256" key="9">
    <source>
        <dbReference type="SAM" id="Phobius"/>
    </source>
</evidence>
<comment type="subcellular location">
    <subcellularLocation>
        <location evidence="1">Endomembrane system</location>
        <topology evidence="1">Multi-pass membrane protein</topology>
    </subcellularLocation>
</comment>
<dbReference type="Proteomes" id="UP001472677">
    <property type="component" value="Unassembled WGS sequence"/>
</dbReference>
<sequence>MLDCAIKFRKVFPRYALHDHSCNYCPDDDEWEKIEKLLEILKVFKATTNIISGSEYPTANLFLGEVQRIKVLLDVKSESLDDFVKSMVANMKERFTKYWGECNLLMAIGSVMDPRLKMRAVEIAFPKMFPSDLVRDNIGKVKDIMYQLFEEYLRIYSSTCNVEESGECAFPINAHGGDVTSSVMNCILWCFYGLPIVKKDNLLVLTINAIGLVFELLYLTVYVIYANDRKKRLTVAYVLIGEAILAVGVVLVAMLAFNGRHRTVFVGVLSDIFNIVMYASPLAIWRKVISTKSVEYMPFWLSVAGFNNGVCWTIYGFLPIDIFILISNGLGAIFGFIQLGLYGYFYFNGKDTSKEGKKPSEVQLSNQPAGAV</sequence>
<dbReference type="SUPFAM" id="SSF53098">
    <property type="entry name" value="Ribonuclease H-like"/>
    <property type="match status" value="1"/>
</dbReference>
<feature type="transmembrane region" description="Helical" evidence="9">
    <location>
        <begin position="297"/>
        <end position="318"/>
    </location>
</feature>
<reference evidence="11 12" key="1">
    <citation type="journal article" date="2024" name="G3 (Bethesda)">
        <title>Genome assembly of Hibiscus sabdariffa L. provides insights into metabolisms of medicinal natural products.</title>
        <authorList>
            <person name="Kim T."/>
        </authorList>
    </citation>
    <scope>NUCLEOTIDE SEQUENCE [LARGE SCALE GENOMIC DNA]</scope>
    <source>
        <strain evidence="11">TK-2024</strain>
        <tissue evidence="11">Old leaves</tissue>
    </source>
</reference>
<dbReference type="InterPro" id="IPR012337">
    <property type="entry name" value="RNaseH-like_sf"/>
</dbReference>
<evidence type="ECO:0000313" key="12">
    <source>
        <dbReference type="Proteomes" id="UP001472677"/>
    </source>
</evidence>
<evidence type="ECO:0000259" key="10">
    <source>
        <dbReference type="Pfam" id="PF14372"/>
    </source>
</evidence>
<dbReference type="EMBL" id="JBBPBM010000003">
    <property type="protein sequence ID" value="KAK8592966.1"/>
    <property type="molecule type" value="Genomic_DNA"/>
</dbReference>